<dbReference type="GO" id="GO:0009252">
    <property type="term" value="P:peptidoglycan biosynthetic process"/>
    <property type="evidence" value="ECO:0007669"/>
    <property type="project" value="UniProtKB-UniRule"/>
</dbReference>
<accession>A0A1G6H1C6</accession>
<dbReference type="STRING" id="416944.SAMN05421548_101554"/>
<dbReference type="EMBL" id="FMYQ01000001">
    <property type="protein sequence ID" value="SDB87953.1"/>
    <property type="molecule type" value="Genomic_DNA"/>
</dbReference>
<dbReference type="Gene3D" id="3.40.710.10">
    <property type="entry name" value="DD-peptidase/beta-lactamase superfamily"/>
    <property type="match status" value="1"/>
</dbReference>
<protein>
    <recommendedName>
        <fullName evidence="14">Peptidoglycan D,D-transpeptidase MrdA</fullName>
        <ecNumber evidence="14">3.4.16.4</ecNumber>
    </recommendedName>
    <alternativeName>
        <fullName evidence="14">Penicillin-binding protein 2</fullName>
        <shortName evidence="14">PBP-2</shortName>
    </alternativeName>
</protein>
<feature type="compositionally biased region" description="Low complexity" evidence="15">
    <location>
        <begin position="796"/>
        <end position="805"/>
    </location>
</feature>
<evidence type="ECO:0000256" key="1">
    <source>
        <dbReference type="ARBA" id="ARBA00004167"/>
    </source>
</evidence>
<keyword evidence="6 14" id="KW-0645">Protease</keyword>
<reference evidence="19" key="1">
    <citation type="submission" date="2016-09" db="EMBL/GenBank/DDBJ databases">
        <authorList>
            <person name="Varghese N."/>
            <person name="Submissions S."/>
        </authorList>
    </citation>
    <scope>NUCLEOTIDE SEQUENCE [LARGE SCALE GENOMIC DNA]</scope>
    <source>
        <strain evidence="19">TNe-862</strain>
    </source>
</reference>
<gene>
    <name evidence="14" type="primary">mrdA</name>
    <name evidence="18" type="ORF">SAMN05421548_101554</name>
</gene>
<comment type="pathway">
    <text evidence="14">Cell wall biogenesis; peptidoglycan biosynthesis.</text>
</comment>
<keyword evidence="13 14" id="KW-0961">Cell wall biogenesis/degradation</keyword>
<comment type="catalytic activity">
    <reaction evidence="14">
        <text>Preferential cleavage: (Ac)2-L-Lys-D-Ala-|-D-Ala. Also transpeptidation of peptidyl-alanyl moieties that are N-acyl substituents of D-alanine.</text>
        <dbReference type="EC" id="3.4.16.4"/>
    </reaction>
</comment>
<dbReference type="InterPro" id="IPR001460">
    <property type="entry name" value="PCN-bd_Tpept"/>
</dbReference>
<dbReference type="InterPro" id="IPR017790">
    <property type="entry name" value="Penicillin-binding_protein_2"/>
</dbReference>
<evidence type="ECO:0000256" key="14">
    <source>
        <dbReference type="HAMAP-Rule" id="MF_02081"/>
    </source>
</evidence>
<dbReference type="RefSeq" id="WP_091994035.1">
    <property type="nucleotide sequence ID" value="NZ_FMYQ01000001.1"/>
</dbReference>
<dbReference type="InterPro" id="IPR050515">
    <property type="entry name" value="Beta-lactam/transpept"/>
</dbReference>
<comment type="function">
    <text evidence="14">Catalyzes cross-linking of the peptidoglycan cell wall.</text>
</comment>
<evidence type="ECO:0000256" key="7">
    <source>
        <dbReference type="ARBA" id="ARBA00022692"/>
    </source>
</evidence>
<dbReference type="GO" id="GO:0008360">
    <property type="term" value="P:regulation of cell shape"/>
    <property type="evidence" value="ECO:0007669"/>
    <property type="project" value="UniProtKB-KW"/>
</dbReference>
<evidence type="ECO:0000256" key="12">
    <source>
        <dbReference type="ARBA" id="ARBA00023136"/>
    </source>
</evidence>
<evidence type="ECO:0000256" key="4">
    <source>
        <dbReference type="ARBA" id="ARBA00022519"/>
    </source>
</evidence>
<keyword evidence="5 14" id="KW-0121">Carboxypeptidase</keyword>
<feature type="domain" description="Penicillin-binding protein dimerisation" evidence="17">
    <location>
        <begin position="61"/>
        <end position="251"/>
    </location>
</feature>
<feature type="active site" description="Acyl-ester intermediate" evidence="14">
    <location>
        <position position="342"/>
    </location>
</feature>
<dbReference type="AlphaFoldDB" id="A0A1G6H1C6"/>
<comment type="similarity">
    <text evidence="14">Belongs to the transpeptidase family. MrdA subfamily.</text>
</comment>
<keyword evidence="10 14" id="KW-0573">Peptidoglycan synthesis</keyword>
<dbReference type="HAMAP" id="MF_02081">
    <property type="entry name" value="MrdA_transpept"/>
    <property type="match status" value="1"/>
</dbReference>
<keyword evidence="8 14" id="KW-0378">Hydrolase</keyword>
<evidence type="ECO:0000256" key="11">
    <source>
        <dbReference type="ARBA" id="ARBA00022989"/>
    </source>
</evidence>
<feature type="transmembrane region" description="Helical" evidence="14">
    <location>
        <begin position="18"/>
        <end position="38"/>
    </location>
</feature>
<dbReference type="Proteomes" id="UP000198908">
    <property type="component" value="Unassembled WGS sequence"/>
</dbReference>
<dbReference type="EC" id="3.4.16.4" evidence="14"/>
<dbReference type="UniPathway" id="UPA00219"/>
<proteinExistence type="inferred from homology"/>
<name>A0A1G6H1C6_9BURK</name>
<dbReference type="OrthoDB" id="9789078at2"/>
<evidence type="ECO:0000256" key="3">
    <source>
        <dbReference type="ARBA" id="ARBA00022475"/>
    </source>
</evidence>
<feature type="compositionally biased region" description="Low complexity" evidence="15">
    <location>
        <begin position="727"/>
        <end position="740"/>
    </location>
</feature>
<keyword evidence="12 14" id="KW-0472">Membrane</keyword>
<evidence type="ECO:0000256" key="5">
    <source>
        <dbReference type="ARBA" id="ARBA00022645"/>
    </source>
</evidence>
<feature type="compositionally biased region" description="Low complexity" evidence="15">
    <location>
        <begin position="756"/>
        <end position="775"/>
    </location>
</feature>
<dbReference type="InterPro" id="IPR012338">
    <property type="entry name" value="Beta-lactam/transpept-like"/>
</dbReference>
<keyword evidence="19" id="KW-1185">Reference proteome</keyword>
<dbReference type="PANTHER" id="PTHR30627">
    <property type="entry name" value="PEPTIDOGLYCAN D,D-TRANSPEPTIDASE"/>
    <property type="match status" value="1"/>
</dbReference>
<dbReference type="GO" id="GO:0006508">
    <property type="term" value="P:proteolysis"/>
    <property type="evidence" value="ECO:0007669"/>
    <property type="project" value="UniProtKB-KW"/>
</dbReference>
<feature type="region of interest" description="Disordered" evidence="15">
    <location>
        <begin position="727"/>
        <end position="818"/>
    </location>
</feature>
<keyword evidence="9 14" id="KW-0133">Cell shape</keyword>
<dbReference type="GO" id="GO:0009002">
    <property type="term" value="F:serine-type D-Ala-D-Ala carboxypeptidase activity"/>
    <property type="evidence" value="ECO:0007669"/>
    <property type="project" value="UniProtKB-UniRule"/>
</dbReference>
<keyword evidence="11 14" id="KW-1133">Transmembrane helix</keyword>
<dbReference type="Pfam" id="PF00905">
    <property type="entry name" value="Transpeptidase"/>
    <property type="match status" value="1"/>
</dbReference>
<evidence type="ECO:0000256" key="13">
    <source>
        <dbReference type="ARBA" id="ARBA00023316"/>
    </source>
</evidence>
<organism evidence="18 19">
    <name type="scientific">Paraburkholderia lycopersici</name>
    <dbReference type="NCBI Taxonomy" id="416944"/>
    <lineage>
        <taxon>Bacteria</taxon>
        <taxon>Pseudomonadati</taxon>
        <taxon>Pseudomonadota</taxon>
        <taxon>Betaproteobacteria</taxon>
        <taxon>Burkholderiales</taxon>
        <taxon>Burkholderiaceae</taxon>
        <taxon>Paraburkholderia</taxon>
    </lineage>
</organism>
<dbReference type="Gene3D" id="3.90.1310.10">
    <property type="entry name" value="Penicillin-binding protein 2a (Domain 2)"/>
    <property type="match status" value="1"/>
</dbReference>
<evidence type="ECO:0000313" key="18">
    <source>
        <dbReference type="EMBL" id="SDB87953.1"/>
    </source>
</evidence>
<evidence type="ECO:0000256" key="2">
    <source>
        <dbReference type="ARBA" id="ARBA00004236"/>
    </source>
</evidence>
<keyword evidence="7 14" id="KW-0812">Transmembrane</keyword>
<evidence type="ECO:0000256" key="15">
    <source>
        <dbReference type="SAM" id="MobiDB-lite"/>
    </source>
</evidence>
<dbReference type="Pfam" id="PF03717">
    <property type="entry name" value="PBP_dimer"/>
    <property type="match status" value="1"/>
</dbReference>
<dbReference type="GO" id="GO:0071972">
    <property type="term" value="F:peptidoglycan L,D-transpeptidase activity"/>
    <property type="evidence" value="ECO:0007669"/>
    <property type="project" value="TreeGrafter"/>
</dbReference>
<evidence type="ECO:0000256" key="6">
    <source>
        <dbReference type="ARBA" id="ARBA00022670"/>
    </source>
</evidence>
<dbReference type="GO" id="GO:0005886">
    <property type="term" value="C:plasma membrane"/>
    <property type="evidence" value="ECO:0007669"/>
    <property type="project" value="UniProtKB-SubCell"/>
</dbReference>
<evidence type="ECO:0000256" key="9">
    <source>
        <dbReference type="ARBA" id="ARBA00022960"/>
    </source>
</evidence>
<sequence>MTEFKDTQQQLSKFRLRVAAAGLFVFVCFGLIAFRFLYLQVWNHSKYSLQADENRISVAPIVPNRGIITDRNGVVLAKNYSAYTLEITPSKLTDTLDNTIDALSTVIPIDQRDRRRFKKLLEDSKNFESLPIRTRLTDDEVARFTAQRFRFPGVEVRARLFRQYPLGPTAAHVIGYIGRISQRDQERIDDMSDQNDSDPEHYDPRLDANNYNGTDYIGKIGVEQSYETELHGLTGFEEVEVTAGGRPVRTLSRTQATPGNNLVLSIDIGLQQVAEQAFAGKRGALVAIEPSTGDILAFVSAPSFDPNAFVDGIDQQTWDDLNNSPDHPLLNRPLHGTYPPGSTYKPFMALAALTLHKRTPQWGFSDPGYYMFGGHRFNNDVRSGQGWIDMNRAIMVSNDTYFFMLAHDLGVDAIAGFMKPLGFGQITGIDIAGEARGILPSTEWKRKAYRKPEQQRWYEGETISLGIGQGYNSFTILQLAHATATLADNGVLMKPHLVKEIENPITKQERLTVPSESGRLNVSQSDIDVVKRGMENVTMNPSGTAYQVFRNAPYTSAGKTGTAQVFSLQGGKYKAHALAENLRDHALFIAFAPAEKPQIALALIVENGGWGAQAAGPIARRVLDYYLTDRLKPGVEQAAVSAAASATEDASAPVIGAPAPLTASGTAAAQPVRVAAGFTPLPVPGAALAAEAASAASAAASGTSGAAAATAASAAAPVAGTAVRPAPASAAAPAAPHATASEPRRQPAGSEAPARTDAVNGAAASTAGAPDTGAARPAPASVPRHFGPGPHRPRRPASAPDAATLAPPPRPATGGIDE</sequence>
<feature type="domain" description="Penicillin-binding protein transpeptidase" evidence="16">
    <location>
        <begin position="283"/>
        <end position="623"/>
    </location>
</feature>
<dbReference type="NCBIfam" id="TIGR03423">
    <property type="entry name" value="pbp2_mrdA"/>
    <property type="match status" value="1"/>
</dbReference>
<dbReference type="InterPro" id="IPR036138">
    <property type="entry name" value="PBP_dimer_sf"/>
</dbReference>
<dbReference type="SUPFAM" id="SSF56519">
    <property type="entry name" value="Penicillin binding protein dimerisation domain"/>
    <property type="match status" value="1"/>
</dbReference>
<keyword evidence="4 14" id="KW-0997">Cell inner membrane</keyword>
<evidence type="ECO:0000259" key="17">
    <source>
        <dbReference type="Pfam" id="PF03717"/>
    </source>
</evidence>
<comment type="subcellular location">
    <subcellularLocation>
        <location evidence="14">Cell inner membrane</location>
        <topology evidence="14">Single-pass membrane protein</topology>
    </subcellularLocation>
    <subcellularLocation>
        <location evidence="2">Cell membrane</location>
    </subcellularLocation>
    <subcellularLocation>
        <location evidence="1">Membrane</location>
        <topology evidence="1">Single-pass membrane protein</topology>
    </subcellularLocation>
</comment>
<dbReference type="SUPFAM" id="SSF56601">
    <property type="entry name" value="beta-lactamase/transpeptidase-like"/>
    <property type="match status" value="1"/>
</dbReference>
<dbReference type="PANTHER" id="PTHR30627:SF2">
    <property type="entry name" value="PEPTIDOGLYCAN D,D-TRANSPEPTIDASE MRDA"/>
    <property type="match status" value="1"/>
</dbReference>
<dbReference type="GO" id="GO:0008658">
    <property type="term" value="F:penicillin binding"/>
    <property type="evidence" value="ECO:0007669"/>
    <property type="project" value="InterPro"/>
</dbReference>
<dbReference type="GO" id="GO:0071555">
    <property type="term" value="P:cell wall organization"/>
    <property type="evidence" value="ECO:0007669"/>
    <property type="project" value="UniProtKB-KW"/>
</dbReference>
<feature type="region of interest" description="Disordered" evidence="15">
    <location>
        <begin position="185"/>
        <end position="208"/>
    </location>
</feature>
<dbReference type="InterPro" id="IPR005311">
    <property type="entry name" value="PBP_dimer"/>
</dbReference>
<evidence type="ECO:0000256" key="8">
    <source>
        <dbReference type="ARBA" id="ARBA00022801"/>
    </source>
</evidence>
<evidence type="ECO:0000256" key="10">
    <source>
        <dbReference type="ARBA" id="ARBA00022984"/>
    </source>
</evidence>
<comment type="caution">
    <text evidence="14">Lacks conserved residue(s) required for the propagation of feature annotation.</text>
</comment>
<keyword evidence="3 14" id="KW-1003">Cell membrane</keyword>
<dbReference type="Gene3D" id="3.30.1390.30">
    <property type="entry name" value="Penicillin-binding protein 2a, domain 3"/>
    <property type="match status" value="1"/>
</dbReference>
<evidence type="ECO:0000313" key="19">
    <source>
        <dbReference type="Proteomes" id="UP000198908"/>
    </source>
</evidence>
<evidence type="ECO:0000259" key="16">
    <source>
        <dbReference type="Pfam" id="PF00905"/>
    </source>
</evidence>